<name>A0A7C2M4J7_9FLAO</name>
<dbReference type="AlphaFoldDB" id="A0A7C2M4J7"/>
<evidence type="ECO:0000313" key="1">
    <source>
        <dbReference type="EMBL" id="HER39601.1"/>
    </source>
</evidence>
<accession>A0A7C2M4J7</accession>
<gene>
    <name evidence="1" type="ORF">ENO10_00090</name>
</gene>
<reference evidence="1" key="1">
    <citation type="journal article" date="2020" name="mSystems">
        <title>Genome- and Community-Level Interaction Insights into Carbon Utilization and Element Cycling Functions of Hydrothermarchaeota in Hydrothermal Sediment.</title>
        <authorList>
            <person name="Zhou Z."/>
            <person name="Liu Y."/>
            <person name="Xu W."/>
            <person name="Pan J."/>
            <person name="Luo Z.H."/>
            <person name="Li M."/>
        </authorList>
    </citation>
    <scope>NUCLEOTIDE SEQUENCE [LARGE SCALE GENOMIC DNA]</scope>
    <source>
        <strain evidence="1">SpSt-1235</strain>
    </source>
</reference>
<organism evidence="1">
    <name type="scientific">Salinimicrobium catena</name>
    <dbReference type="NCBI Taxonomy" id="390640"/>
    <lineage>
        <taxon>Bacteria</taxon>
        <taxon>Pseudomonadati</taxon>
        <taxon>Bacteroidota</taxon>
        <taxon>Flavobacteriia</taxon>
        <taxon>Flavobacteriales</taxon>
        <taxon>Flavobacteriaceae</taxon>
        <taxon>Salinimicrobium</taxon>
    </lineage>
</organism>
<dbReference type="Proteomes" id="UP000885753">
    <property type="component" value="Unassembled WGS sequence"/>
</dbReference>
<protein>
    <submittedName>
        <fullName evidence="1">Uncharacterized protein</fullName>
    </submittedName>
</protein>
<comment type="caution">
    <text evidence="1">The sequence shown here is derived from an EMBL/GenBank/DDBJ whole genome shotgun (WGS) entry which is preliminary data.</text>
</comment>
<sequence length="68" mass="8154">MSADDIYELLQPNIKKLNRTEKKKLYSRIFSEAHPAFKVKKRGRTRSLSEAKDKLKRETHMAFLEERF</sequence>
<proteinExistence type="predicted"/>
<dbReference type="EMBL" id="DSEE01000005">
    <property type="protein sequence ID" value="HER39601.1"/>
    <property type="molecule type" value="Genomic_DNA"/>
</dbReference>